<organism evidence="1">
    <name type="scientific">viral metagenome</name>
    <dbReference type="NCBI Taxonomy" id="1070528"/>
    <lineage>
        <taxon>unclassified sequences</taxon>
        <taxon>metagenomes</taxon>
        <taxon>organismal metagenomes</taxon>
    </lineage>
</organism>
<gene>
    <name evidence="3" type="ORF">MM415A00371_0004</name>
    <name evidence="2" type="ORF">MM415B00319_0066</name>
    <name evidence="1" type="ORF">TM448A00246_0043</name>
    <name evidence="4" type="ORF">TM448B00406_0043</name>
</gene>
<reference evidence="1" key="1">
    <citation type="submission" date="2020-03" db="EMBL/GenBank/DDBJ databases">
        <title>The deep terrestrial virosphere.</title>
        <authorList>
            <person name="Holmfeldt K."/>
            <person name="Nilsson E."/>
            <person name="Simone D."/>
            <person name="Lopez-Fernandez M."/>
            <person name="Wu X."/>
            <person name="de Brujin I."/>
            <person name="Lundin D."/>
            <person name="Andersson A."/>
            <person name="Bertilsson S."/>
            <person name="Dopson M."/>
        </authorList>
    </citation>
    <scope>NUCLEOTIDE SEQUENCE</scope>
    <source>
        <strain evidence="3">MM415A00371</strain>
        <strain evidence="2">MM415B00319</strain>
        <strain evidence="1">TM448A00246</strain>
        <strain evidence="4">TM448B00406</strain>
    </source>
</reference>
<proteinExistence type="predicted"/>
<name>A0A6H1ZDL7_9ZZZZ</name>
<evidence type="ECO:0000313" key="2">
    <source>
        <dbReference type="EMBL" id="QJA66936.1"/>
    </source>
</evidence>
<dbReference type="EMBL" id="MT141563">
    <property type="protein sequence ID" value="QJA66936.1"/>
    <property type="molecule type" value="Genomic_DNA"/>
</dbReference>
<sequence>MTSNCNNCDIGHCKNIRSEFPKFRQKHHLSAEELRSNCGYHVPTRNLKMPILASLLYRDETVGVVALLTKFKFEIEELDRHPYFKLKIRK</sequence>
<evidence type="ECO:0000313" key="1">
    <source>
        <dbReference type="EMBL" id="QJA45552.1"/>
    </source>
</evidence>
<accession>A0A6H1ZDL7</accession>
<protein>
    <submittedName>
        <fullName evidence="1">Uncharacterized protein</fullName>
    </submittedName>
</protein>
<dbReference type="AlphaFoldDB" id="A0A6H1ZDL7"/>
<dbReference type="EMBL" id="MT144619">
    <property type="protein sequence ID" value="QJH95427.1"/>
    <property type="molecule type" value="Genomic_DNA"/>
</dbReference>
<dbReference type="EMBL" id="MT142495">
    <property type="protein sequence ID" value="QJA82742.1"/>
    <property type="molecule type" value="Genomic_DNA"/>
</dbReference>
<dbReference type="EMBL" id="MT143992">
    <property type="protein sequence ID" value="QJA45552.1"/>
    <property type="molecule type" value="Genomic_DNA"/>
</dbReference>
<evidence type="ECO:0000313" key="4">
    <source>
        <dbReference type="EMBL" id="QJH95427.1"/>
    </source>
</evidence>
<evidence type="ECO:0000313" key="3">
    <source>
        <dbReference type="EMBL" id="QJA82742.1"/>
    </source>
</evidence>